<evidence type="ECO:0000313" key="11">
    <source>
        <dbReference type="Proteomes" id="UP000070544"/>
    </source>
</evidence>
<dbReference type="Gene3D" id="2.70.150.10">
    <property type="entry name" value="Calcium-transporting ATPase, cytoplasmic transduction domain A"/>
    <property type="match status" value="1"/>
</dbReference>
<dbReference type="InterPro" id="IPR036412">
    <property type="entry name" value="HAD-like_sf"/>
</dbReference>
<evidence type="ECO:0000256" key="3">
    <source>
        <dbReference type="ARBA" id="ARBA00022723"/>
    </source>
</evidence>
<keyword evidence="2 8" id="KW-0812">Transmembrane</keyword>
<dbReference type="OMA" id="PVQKDCD"/>
<dbReference type="SFLD" id="SFLDG00002">
    <property type="entry name" value="C1.7:_P-type_atpase_like"/>
    <property type="match status" value="1"/>
</dbReference>
<feature type="transmembrane region" description="Helical" evidence="8">
    <location>
        <begin position="604"/>
        <end position="630"/>
    </location>
</feature>
<dbReference type="InterPro" id="IPR001757">
    <property type="entry name" value="P_typ_ATPase"/>
</dbReference>
<sequence length="760" mass="81709">IAFKNSTVTKGRGRGIVVGTGLNTEIGKIAKSLGSDPQDGTKSSKKSDKTPLQITLERTMYVLLGVAIVLGVVVFAASGFRWSNETLLYAVSVGVAIIPEGLPAVLIVVLSQGVSRMAKQKAIVRKISSLEALGKVTDIVSDKTGTAVTQAHIAQTSYIISARGLQPSGDIFVKNGGSSSVTVSKSDIQATNTALYRAALVAYLCKTSTLYLDDDQHWKATGDPTEVALDVFSRKALDENDEFVNNLEFMGEQPFDPSIKRMSVAYLDRKAGQVWVLVKGAVERTLECSIEAATKNGFAPISEDFLSSIHNETENLASEALRVLSLAYKVFDVSLLENETAVDLFERLGLDKRLVLEHGLTFLGLVGMYDPPRHETKGAVLECIQAGITVRMATGDHITTARAIAQQVSIIGASEATDPALVVAAAEFDNLAPEEVDARPKLPRVLARCAPASKVGVVRALHKREKFVAMTGDGSNDAPALKAADIGIAMGLGGSEVTKSIASIVLTDDNFATIVAAIQEGRRIFENITKFIVHLFTGNIAEVIILVIGLACRNKYGEAIFPMSPIQILWVNMVTSSPIALALGQERASSDIMRKPPKPIKSGVFTTEVIMDMIVYGVAQGVLSLATFLIPVFATGTSFSDSGHCNHSYAPSENCDTIFKARATAFVTLTLQLLVHGFNCRHARKSAFKSRLHANKSILAIAVLGLILTGVTVYIPFVNTDVFMQGGITWEWGLIIGSTIIFQAIVELYKGLKRRYMQAL</sequence>
<feature type="transmembrane region" description="Helical" evidence="8">
    <location>
        <begin position="531"/>
        <end position="551"/>
    </location>
</feature>
<dbReference type="SUPFAM" id="SSF56784">
    <property type="entry name" value="HAD-like"/>
    <property type="match status" value="1"/>
</dbReference>
<feature type="transmembrane region" description="Helical" evidence="8">
    <location>
        <begin position="698"/>
        <end position="717"/>
    </location>
</feature>
<evidence type="ECO:0000256" key="4">
    <source>
        <dbReference type="ARBA" id="ARBA00022842"/>
    </source>
</evidence>
<dbReference type="PANTHER" id="PTHR24093:SF506">
    <property type="entry name" value="CATION-TRANSPORTING ATPASE PMA1"/>
    <property type="match status" value="1"/>
</dbReference>
<evidence type="ECO:0000259" key="9">
    <source>
        <dbReference type="Pfam" id="PF00689"/>
    </source>
</evidence>
<feature type="transmembrane region" description="Helical" evidence="8">
    <location>
        <begin position="59"/>
        <end position="80"/>
    </location>
</feature>
<evidence type="ECO:0000256" key="5">
    <source>
        <dbReference type="ARBA" id="ARBA00022967"/>
    </source>
</evidence>
<dbReference type="Pfam" id="PF13246">
    <property type="entry name" value="Cation_ATPase"/>
    <property type="match status" value="1"/>
</dbReference>
<reference evidence="10 11" key="1">
    <citation type="journal article" date="2015" name="Genome Biol. Evol.">
        <title>Phylogenomic analyses indicate that early fungi evolved digesting cell walls of algal ancestors of land plants.</title>
        <authorList>
            <person name="Chang Y."/>
            <person name="Wang S."/>
            <person name="Sekimoto S."/>
            <person name="Aerts A.L."/>
            <person name="Choi C."/>
            <person name="Clum A."/>
            <person name="LaButti K.M."/>
            <person name="Lindquist E.A."/>
            <person name="Yee Ngan C."/>
            <person name="Ohm R.A."/>
            <person name="Salamov A.A."/>
            <person name="Grigoriev I.V."/>
            <person name="Spatafora J.W."/>
            <person name="Berbee M.L."/>
        </authorList>
    </citation>
    <scope>NUCLEOTIDE SEQUENCE [LARGE SCALE GENOMIC DNA]</scope>
    <source>
        <strain evidence="10 11">JEL478</strain>
    </source>
</reference>
<feature type="transmembrane region" description="Helical" evidence="8">
    <location>
        <begin position="86"/>
        <end position="110"/>
    </location>
</feature>
<dbReference type="Gene3D" id="3.40.1110.10">
    <property type="entry name" value="Calcium-transporting ATPase, cytoplasmic domain N"/>
    <property type="match status" value="1"/>
</dbReference>
<dbReference type="GO" id="GO:0005388">
    <property type="term" value="F:P-type calcium transporter activity"/>
    <property type="evidence" value="ECO:0007669"/>
    <property type="project" value="TreeGrafter"/>
</dbReference>
<dbReference type="InterPro" id="IPR044492">
    <property type="entry name" value="P_typ_ATPase_HD_dom"/>
</dbReference>
<dbReference type="GO" id="GO:0046872">
    <property type="term" value="F:metal ion binding"/>
    <property type="evidence" value="ECO:0007669"/>
    <property type="project" value="UniProtKB-KW"/>
</dbReference>
<dbReference type="OrthoDB" id="116380at2759"/>
<comment type="subcellular location">
    <subcellularLocation>
        <location evidence="1">Membrane</location>
    </subcellularLocation>
</comment>
<keyword evidence="3" id="KW-0479">Metal-binding</keyword>
<feature type="transmembrane region" description="Helical" evidence="8">
    <location>
        <begin position="729"/>
        <end position="749"/>
    </location>
</feature>
<dbReference type="GO" id="GO:0005524">
    <property type="term" value="F:ATP binding"/>
    <property type="evidence" value="ECO:0007669"/>
    <property type="project" value="InterPro"/>
</dbReference>
<gene>
    <name evidence="10" type="ORF">M427DRAFT_105931</name>
</gene>
<feature type="domain" description="Cation-transporting P-type ATPase C-terminal" evidence="9">
    <location>
        <begin position="561"/>
        <end position="750"/>
    </location>
</feature>
<dbReference type="SFLD" id="SFLDS00003">
    <property type="entry name" value="Haloacid_Dehalogenase"/>
    <property type="match status" value="1"/>
</dbReference>
<keyword evidence="6 8" id="KW-1133">Transmembrane helix</keyword>
<dbReference type="SUPFAM" id="SSF81665">
    <property type="entry name" value="Calcium ATPase, transmembrane domain M"/>
    <property type="match status" value="1"/>
</dbReference>
<dbReference type="SFLD" id="SFLDF00027">
    <property type="entry name" value="p-type_atpase"/>
    <property type="match status" value="1"/>
</dbReference>
<protein>
    <submittedName>
        <fullName evidence="10">Calcium ATPase</fullName>
    </submittedName>
</protein>
<keyword evidence="4" id="KW-0460">Magnesium</keyword>
<dbReference type="InterPro" id="IPR023298">
    <property type="entry name" value="ATPase_P-typ_TM_dom_sf"/>
</dbReference>
<evidence type="ECO:0000256" key="7">
    <source>
        <dbReference type="ARBA" id="ARBA00023136"/>
    </source>
</evidence>
<dbReference type="GO" id="GO:0016887">
    <property type="term" value="F:ATP hydrolysis activity"/>
    <property type="evidence" value="ECO:0007669"/>
    <property type="project" value="InterPro"/>
</dbReference>
<dbReference type="Pfam" id="PF00689">
    <property type="entry name" value="Cation_ATPase_C"/>
    <property type="match status" value="1"/>
</dbReference>
<dbReference type="Gene3D" id="1.20.1110.10">
    <property type="entry name" value="Calcium-transporting ATPase, transmembrane domain"/>
    <property type="match status" value="1"/>
</dbReference>
<dbReference type="AlphaFoldDB" id="A0A138ZXA6"/>
<dbReference type="InterPro" id="IPR023214">
    <property type="entry name" value="HAD_sf"/>
</dbReference>
<feature type="transmembrane region" description="Helical" evidence="8">
    <location>
        <begin position="563"/>
        <end position="583"/>
    </location>
</feature>
<evidence type="ECO:0000256" key="6">
    <source>
        <dbReference type="ARBA" id="ARBA00022989"/>
    </source>
</evidence>
<dbReference type="InterPro" id="IPR023299">
    <property type="entry name" value="ATPase_P-typ_cyto_dom_N"/>
</dbReference>
<proteinExistence type="predicted"/>
<evidence type="ECO:0000256" key="8">
    <source>
        <dbReference type="SAM" id="Phobius"/>
    </source>
</evidence>
<accession>A0A138ZXA6</accession>
<keyword evidence="5" id="KW-1278">Translocase</keyword>
<keyword evidence="11" id="KW-1185">Reference proteome</keyword>
<dbReference type="NCBIfam" id="TIGR01494">
    <property type="entry name" value="ATPase_P-type"/>
    <property type="match status" value="1"/>
</dbReference>
<dbReference type="Proteomes" id="UP000070544">
    <property type="component" value="Unassembled WGS sequence"/>
</dbReference>
<dbReference type="Gene3D" id="3.40.50.1000">
    <property type="entry name" value="HAD superfamily/HAD-like"/>
    <property type="match status" value="1"/>
</dbReference>
<dbReference type="SUPFAM" id="SSF81660">
    <property type="entry name" value="Metal cation-transporting ATPase, ATP-binding domain N"/>
    <property type="match status" value="1"/>
</dbReference>
<dbReference type="EMBL" id="KQ965886">
    <property type="protein sequence ID" value="KXS09138.1"/>
    <property type="molecule type" value="Genomic_DNA"/>
</dbReference>
<evidence type="ECO:0000256" key="2">
    <source>
        <dbReference type="ARBA" id="ARBA00022692"/>
    </source>
</evidence>
<feature type="non-terminal residue" evidence="10">
    <location>
        <position position="1"/>
    </location>
</feature>
<feature type="transmembrane region" description="Helical" evidence="8">
    <location>
        <begin position="658"/>
        <end position="678"/>
    </location>
</feature>
<dbReference type="InterPro" id="IPR006068">
    <property type="entry name" value="ATPase_P-typ_cation-transptr_C"/>
</dbReference>
<dbReference type="PANTHER" id="PTHR24093">
    <property type="entry name" value="CATION TRANSPORTING ATPASE"/>
    <property type="match status" value="1"/>
</dbReference>
<name>A0A138ZXA6_GONPJ</name>
<evidence type="ECO:0000313" key="10">
    <source>
        <dbReference type="EMBL" id="KXS09138.1"/>
    </source>
</evidence>
<dbReference type="GO" id="GO:0005886">
    <property type="term" value="C:plasma membrane"/>
    <property type="evidence" value="ECO:0007669"/>
    <property type="project" value="TreeGrafter"/>
</dbReference>
<organism evidence="10 11">
    <name type="scientific">Gonapodya prolifera (strain JEL478)</name>
    <name type="common">Monoblepharis prolifera</name>
    <dbReference type="NCBI Taxonomy" id="1344416"/>
    <lineage>
        <taxon>Eukaryota</taxon>
        <taxon>Fungi</taxon>
        <taxon>Fungi incertae sedis</taxon>
        <taxon>Chytridiomycota</taxon>
        <taxon>Chytridiomycota incertae sedis</taxon>
        <taxon>Monoblepharidomycetes</taxon>
        <taxon>Monoblepharidales</taxon>
        <taxon>Gonapodyaceae</taxon>
        <taxon>Gonapodya</taxon>
    </lineage>
</organism>
<evidence type="ECO:0000256" key="1">
    <source>
        <dbReference type="ARBA" id="ARBA00004370"/>
    </source>
</evidence>
<dbReference type="PRINTS" id="PR00119">
    <property type="entry name" value="CATATPASE"/>
</dbReference>
<dbReference type="STRING" id="1344416.A0A138ZXA6"/>
<keyword evidence="7 8" id="KW-0472">Membrane</keyword>